<feature type="domain" description="DUF2314" evidence="1">
    <location>
        <begin position="381"/>
        <end position="458"/>
    </location>
</feature>
<dbReference type="PROSITE" id="PS51257">
    <property type="entry name" value="PROKAR_LIPOPROTEIN"/>
    <property type="match status" value="1"/>
</dbReference>
<organism evidence="2 3">
    <name type="scientific">Stigmatella ashevillensis</name>
    <dbReference type="NCBI Taxonomy" id="2995309"/>
    <lineage>
        <taxon>Bacteria</taxon>
        <taxon>Pseudomonadati</taxon>
        <taxon>Myxococcota</taxon>
        <taxon>Myxococcia</taxon>
        <taxon>Myxococcales</taxon>
        <taxon>Cystobacterineae</taxon>
        <taxon>Archangiaceae</taxon>
        <taxon>Stigmatella</taxon>
    </lineage>
</organism>
<gene>
    <name evidence="2" type="ORF">POL68_42670</name>
</gene>
<sequence length="467" mass="50933">MSRAGTWRTRGVLVVGVLWALGLAGCSRVFTRPSGDREEPRRAHLAPGPLFAPRTSFTFALFLPSKAGVPLPPALPEYIRQRYPPLQLVSAASEGVALPTVRISSHSASEYPLPDGETLEMGVRRLTPHEQAQLAASERVLLLEFTTQPPALEAVRQAHVLALELARAHGGLVWDEAVREFFSVEAWQALRLDGWEQGAPLLENHFNSYLYSEGEGISRVLTVGLSKFGLPDLEVPQVPGALSGKMGTLVNLVAQLMLEGTPVQADGGFPVVLDTLRFAPLRERLLSQVLPGAPRQVLLELSPVEPLEGVEDDRLVSLFFPAHPGDTPSERPYAALAALFGAKDEIRSTAHDDELMAASRRARDELLFRIKPRFQEGMEPGTRLFVKAPFGTTGGGTEWMWILVTDWEASALAGMLDSEPEDVPGLKAGAPVEVKEDVLFDFLLVRPDGTTEGNQTERIILERSGGR</sequence>
<dbReference type="Pfam" id="PF10077">
    <property type="entry name" value="DUF2314"/>
    <property type="match status" value="1"/>
</dbReference>
<proteinExistence type="predicted"/>
<evidence type="ECO:0000259" key="1">
    <source>
        <dbReference type="Pfam" id="PF10077"/>
    </source>
</evidence>
<dbReference type="Proteomes" id="UP001221838">
    <property type="component" value="Unassembled WGS sequence"/>
</dbReference>
<dbReference type="InterPro" id="IPR018756">
    <property type="entry name" value="DUF2314"/>
</dbReference>
<name>A0ABT5DNI6_9BACT</name>
<accession>A0ABT5DNI6</accession>
<protein>
    <submittedName>
        <fullName evidence="2">DUF2314 domain-containing protein</fullName>
    </submittedName>
</protein>
<dbReference type="RefSeq" id="WP_272145913.1">
    <property type="nucleotide sequence ID" value="NZ_JAQNDM010000002.1"/>
</dbReference>
<reference evidence="2 3" key="1">
    <citation type="submission" date="2022-11" db="EMBL/GenBank/DDBJ databases">
        <title>Minimal conservation of predation-associated metabolite biosynthetic gene clusters underscores biosynthetic potential of Myxococcota including descriptions for ten novel species: Archangium lansinium sp. nov., Myxococcus landrumus sp. nov., Nannocystis bai.</title>
        <authorList>
            <person name="Ahearne A."/>
            <person name="Stevens C."/>
            <person name="Dowd S."/>
        </authorList>
    </citation>
    <scope>NUCLEOTIDE SEQUENCE [LARGE SCALE GENOMIC DNA]</scope>
    <source>
        <strain evidence="2 3">NCWAL01</strain>
    </source>
</reference>
<evidence type="ECO:0000313" key="3">
    <source>
        <dbReference type="Proteomes" id="UP001221838"/>
    </source>
</evidence>
<keyword evidence="3" id="KW-1185">Reference proteome</keyword>
<comment type="caution">
    <text evidence="2">The sequence shown here is derived from an EMBL/GenBank/DDBJ whole genome shotgun (WGS) entry which is preliminary data.</text>
</comment>
<evidence type="ECO:0000313" key="2">
    <source>
        <dbReference type="EMBL" id="MDC0715230.1"/>
    </source>
</evidence>
<dbReference type="EMBL" id="JAQNDM010000002">
    <property type="protein sequence ID" value="MDC0715230.1"/>
    <property type="molecule type" value="Genomic_DNA"/>
</dbReference>